<protein>
    <recommendedName>
        <fullName evidence="4">Cupin domain-containing protein</fullName>
    </recommendedName>
</protein>
<evidence type="ECO:0008006" key="4">
    <source>
        <dbReference type="Google" id="ProtNLM"/>
    </source>
</evidence>
<dbReference type="EMBL" id="JBITMB010000004">
    <property type="protein sequence ID" value="MFI7441888.1"/>
    <property type="molecule type" value="Genomic_DNA"/>
</dbReference>
<feature type="region of interest" description="Disordered" evidence="1">
    <location>
        <begin position="61"/>
        <end position="84"/>
    </location>
</feature>
<evidence type="ECO:0000313" key="2">
    <source>
        <dbReference type="EMBL" id="MFI7441888.1"/>
    </source>
</evidence>
<gene>
    <name evidence="2" type="ORF">ACIBP5_18160</name>
</gene>
<accession>A0ABW8A522</accession>
<dbReference type="RefSeq" id="WP_397021849.1">
    <property type="nucleotide sequence ID" value="NZ_JBITMB010000004.1"/>
</dbReference>
<feature type="compositionally biased region" description="Basic and acidic residues" evidence="1">
    <location>
        <begin position="198"/>
        <end position="217"/>
    </location>
</feature>
<proteinExistence type="predicted"/>
<keyword evidence="3" id="KW-1185">Reference proteome</keyword>
<organism evidence="2 3">
    <name type="scientific">Nonomuraea indica</name>
    <dbReference type="NCBI Taxonomy" id="1581193"/>
    <lineage>
        <taxon>Bacteria</taxon>
        <taxon>Bacillati</taxon>
        <taxon>Actinomycetota</taxon>
        <taxon>Actinomycetes</taxon>
        <taxon>Streptosporangiales</taxon>
        <taxon>Streptosporangiaceae</taxon>
        <taxon>Nonomuraea</taxon>
    </lineage>
</organism>
<evidence type="ECO:0000256" key="1">
    <source>
        <dbReference type="SAM" id="MobiDB-lite"/>
    </source>
</evidence>
<reference evidence="2 3" key="1">
    <citation type="submission" date="2024-10" db="EMBL/GenBank/DDBJ databases">
        <title>The Natural Products Discovery Center: Release of the First 8490 Sequenced Strains for Exploring Actinobacteria Biosynthetic Diversity.</title>
        <authorList>
            <person name="Kalkreuter E."/>
            <person name="Kautsar S.A."/>
            <person name="Yang D."/>
            <person name="Bader C.D."/>
            <person name="Teijaro C.N."/>
            <person name="Fluegel L."/>
            <person name="Davis C.M."/>
            <person name="Simpson J.R."/>
            <person name="Lauterbach L."/>
            <person name="Steele A.D."/>
            <person name="Gui C."/>
            <person name="Meng S."/>
            <person name="Li G."/>
            <person name="Viehrig K."/>
            <person name="Ye F."/>
            <person name="Su P."/>
            <person name="Kiefer A.F."/>
            <person name="Nichols A."/>
            <person name="Cepeda A.J."/>
            <person name="Yan W."/>
            <person name="Fan B."/>
            <person name="Jiang Y."/>
            <person name="Adhikari A."/>
            <person name="Zheng C.-J."/>
            <person name="Schuster L."/>
            <person name="Cowan T.M."/>
            <person name="Smanski M.J."/>
            <person name="Chevrette M.G."/>
            <person name="De Carvalho L.P.S."/>
            <person name="Shen B."/>
        </authorList>
    </citation>
    <scope>NUCLEOTIDE SEQUENCE [LARGE SCALE GENOMIC DNA]</scope>
    <source>
        <strain evidence="2 3">NPDC049503</strain>
    </source>
</reference>
<name>A0ABW8A522_9ACTN</name>
<sequence length="217" mass="23361">MAFTSTQSAGWRRVMFVNMPMTARALVMVWRVAAAHHLVRGGRPDAGGAVPAAPITVTTPTLSASSHHRNPPQAATPLVDTSPQEGHVGMTVTPIDLFGPAIRLGHGGMIHAGKGTTDFDQDGRRLPAFHAETGADVPADHWEVHPEGEEIVSCPIGNIRRLRAGTAAIVPRGRWHRTQGDIPGEMRAVTLPHRSRLEKRTEAESGGRMAMEGHRAR</sequence>
<comment type="caution">
    <text evidence="2">The sequence shown here is derived from an EMBL/GenBank/DDBJ whole genome shotgun (WGS) entry which is preliminary data.</text>
</comment>
<feature type="region of interest" description="Disordered" evidence="1">
    <location>
        <begin position="196"/>
        <end position="217"/>
    </location>
</feature>
<dbReference type="Proteomes" id="UP001612928">
    <property type="component" value="Unassembled WGS sequence"/>
</dbReference>
<evidence type="ECO:0000313" key="3">
    <source>
        <dbReference type="Proteomes" id="UP001612928"/>
    </source>
</evidence>